<dbReference type="PANTHER" id="PTHR38030">
    <property type="entry name" value="PROTOPORPHYRINOGEN IX DEHYDROGENASE [MENAQUINONE]"/>
    <property type="match status" value="1"/>
</dbReference>
<dbReference type="InterPro" id="IPR029039">
    <property type="entry name" value="Flavoprotein-like_sf"/>
</dbReference>
<keyword evidence="2" id="KW-0560">Oxidoreductase</keyword>
<organism evidence="2 3">
    <name type="scientific">Stieleria bergensis</name>
    <dbReference type="NCBI Taxonomy" id="2528025"/>
    <lineage>
        <taxon>Bacteria</taxon>
        <taxon>Pseudomonadati</taxon>
        <taxon>Planctomycetota</taxon>
        <taxon>Planctomycetia</taxon>
        <taxon>Pirellulales</taxon>
        <taxon>Pirellulaceae</taxon>
        <taxon>Stieleria</taxon>
    </lineage>
</organism>
<dbReference type="InterPro" id="IPR008254">
    <property type="entry name" value="Flavodoxin/NO_synth"/>
</dbReference>
<protein>
    <submittedName>
        <fullName evidence="2">Protoporphyrinogen IX dehydrogenase [menaquinone]</fullName>
        <ecNumber evidence="2">1.3.5.3</ecNumber>
    </submittedName>
</protein>
<dbReference type="RefSeq" id="WP_145275506.1">
    <property type="nucleotide sequence ID" value="NZ_CP036272.1"/>
</dbReference>
<evidence type="ECO:0000313" key="2">
    <source>
        <dbReference type="EMBL" id="QDT61428.1"/>
    </source>
</evidence>
<keyword evidence="3" id="KW-1185">Reference proteome</keyword>
<dbReference type="GO" id="GO:0006783">
    <property type="term" value="P:heme biosynthetic process"/>
    <property type="evidence" value="ECO:0007669"/>
    <property type="project" value="TreeGrafter"/>
</dbReference>
<dbReference type="InterPro" id="IPR026816">
    <property type="entry name" value="Flavodoxin_dom"/>
</dbReference>
<name>A0A517SZ57_9BACT</name>
<evidence type="ECO:0000259" key="1">
    <source>
        <dbReference type="PROSITE" id="PS50902"/>
    </source>
</evidence>
<dbReference type="Gene3D" id="3.40.50.360">
    <property type="match status" value="1"/>
</dbReference>
<dbReference type="PROSITE" id="PS50902">
    <property type="entry name" value="FLAVODOXIN_LIKE"/>
    <property type="match status" value="1"/>
</dbReference>
<proteinExistence type="predicted"/>
<dbReference type="AlphaFoldDB" id="A0A517SZ57"/>
<dbReference type="EC" id="1.3.5.3" evidence="2"/>
<sequence length="170" mass="19624">MRAIVIYATCEGQTERIAKRCADVMRRSGVPTDTFNVTRNDVAELAVESYDAVMLGSSLHYAEHDPRIAWCIREHAKDRAEAEWLADEFLRNERIEPTRRACFAGALRYSKYGWLKKRMMRWIAEKSGSKTETTHDYEYTDWDTVDQFAKDFAADLIGNKTERLQSSLAS</sequence>
<dbReference type="Pfam" id="PF12724">
    <property type="entry name" value="Flavodoxin_5"/>
    <property type="match status" value="2"/>
</dbReference>
<dbReference type="PANTHER" id="PTHR38030:SF2">
    <property type="entry name" value="PROTOPORPHYRINOGEN IX DEHYDROGENASE [QUINONE]"/>
    <property type="match status" value="1"/>
</dbReference>
<dbReference type="Proteomes" id="UP000315003">
    <property type="component" value="Chromosome"/>
</dbReference>
<dbReference type="EMBL" id="CP036272">
    <property type="protein sequence ID" value="QDT61428.1"/>
    <property type="molecule type" value="Genomic_DNA"/>
</dbReference>
<dbReference type="InterPro" id="IPR052200">
    <property type="entry name" value="Protoporphyrinogen_IX_DH"/>
</dbReference>
<dbReference type="OrthoDB" id="9795729at2"/>
<feature type="domain" description="Flavodoxin-like" evidence="1">
    <location>
        <begin position="3"/>
        <end position="157"/>
    </location>
</feature>
<dbReference type="GO" id="GO:0070819">
    <property type="term" value="F:menaquinone-dependent protoporphyrinogen oxidase activity"/>
    <property type="evidence" value="ECO:0007669"/>
    <property type="project" value="TreeGrafter"/>
</dbReference>
<accession>A0A517SZ57</accession>
<dbReference type="SUPFAM" id="SSF52218">
    <property type="entry name" value="Flavoproteins"/>
    <property type="match status" value="1"/>
</dbReference>
<reference evidence="2 3" key="1">
    <citation type="submission" date="2019-02" db="EMBL/GenBank/DDBJ databases">
        <title>Deep-cultivation of Planctomycetes and their phenomic and genomic characterization uncovers novel biology.</title>
        <authorList>
            <person name="Wiegand S."/>
            <person name="Jogler M."/>
            <person name="Boedeker C."/>
            <person name="Pinto D."/>
            <person name="Vollmers J."/>
            <person name="Rivas-Marin E."/>
            <person name="Kohn T."/>
            <person name="Peeters S.H."/>
            <person name="Heuer A."/>
            <person name="Rast P."/>
            <person name="Oberbeckmann S."/>
            <person name="Bunk B."/>
            <person name="Jeske O."/>
            <person name="Meyerdierks A."/>
            <person name="Storesund J.E."/>
            <person name="Kallscheuer N."/>
            <person name="Luecker S."/>
            <person name="Lage O.M."/>
            <person name="Pohl T."/>
            <person name="Merkel B.J."/>
            <person name="Hornburger P."/>
            <person name="Mueller R.-W."/>
            <person name="Bruemmer F."/>
            <person name="Labrenz M."/>
            <person name="Spormann A.M."/>
            <person name="Op den Camp H."/>
            <person name="Overmann J."/>
            <person name="Amann R."/>
            <person name="Jetten M.S.M."/>
            <person name="Mascher T."/>
            <person name="Medema M.H."/>
            <person name="Devos D.P."/>
            <person name="Kaster A.-K."/>
            <person name="Ovreas L."/>
            <person name="Rohde M."/>
            <person name="Galperin M.Y."/>
            <person name="Jogler C."/>
        </authorList>
    </citation>
    <scope>NUCLEOTIDE SEQUENCE [LARGE SCALE GENOMIC DNA]</scope>
    <source>
        <strain evidence="2 3">SV_7m_r</strain>
    </source>
</reference>
<gene>
    <name evidence="2" type="primary">hemG</name>
    <name evidence="2" type="ORF">SV7mr_39630</name>
</gene>
<dbReference type="GO" id="GO:0010181">
    <property type="term" value="F:FMN binding"/>
    <property type="evidence" value="ECO:0007669"/>
    <property type="project" value="InterPro"/>
</dbReference>
<evidence type="ECO:0000313" key="3">
    <source>
        <dbReference type="Proteomes" id="UP000315003"/>
    </source>
</evidence>